<dbReference type="Gene3D" id="3.30.70.100">
    <property type="match status" value="1"/>
</dbReference>
<keyword evidence="12 20" id="KW-0067">ATP-binding</keyword>
<dbReference type="EC" id="7.2.2.8" evidence="3"/>
<dbReference type="Gene3D" id="3.40.1110.10">
    <property type="entry name" value="Calcium-transporting ATPase, cytoplasmic domain N"/>
    <property type="match status" value="1"/>
</dbReference>
<evidence type="ECO:0000256" key="18">
    <source>
        <dbReference type="ARBA" id="ARBA00029719"/>
    </source>
</evidence>
<dbReference type="NCBIfam" id="TIGR01525">
    <property type="entry name" value="ATPase-IB_hvy"/>
    <property type="match status" value="1"/>
</dbReference>
<dbReference type="InterPro" id="IPR044492">
    <property type="entry name" value="P_typ_ATPase_HD_dom"/>
</dbReference>
<evidence type="ECO:0000313" key="23">
    <source>
        <dbReference type="Proteomes" id="UP001195903"/>
    </source>
</evidence>
<dbReference type="InterPro" id="IPR027256">
    <property type="entry name" value="P-typ_ATPase_IB"/>
</dbReference>
<dbReference type="SUPFAM" id="SSF81653">
    <property type="entry name" value="Calcium ATPase, transduction domain A"/>
    <property type="match status" value="1"/>
</dbReference>
<name>A0ABS5V554_9GAMM</name>
<keyword evidence="23" id="KW-1185">Reference proteome</keyword>
<dbReference type="CDD" id="cd00371">
    <property type="entry name" value="HMA"/>
    <property type="match status" value="1"/>
</dbReference>
<dbReference type="SFLD" id="SFLDF00027">
    <property type="entry name" value="p-type_atpase"/>
    <property type="match status" value="1"/>
</dbReference>
<evidence type="ECO:0000256" key="6">
    <source>
        <dbReference type="ARBA" id="ARBA00022475"/>
    </source>
</evidence>
<dbReference type="Proteomes" id="UP001195903">
    <property type="component" value="Unassembled WGS sequence"/>
</dbReference>
<dbReference type="Gene3D" id="2.70.150.10">
    <property type="entry name" value="Calcium-transporting ATPase, cytoplasmic transduction domain A"/>
    <property type="match status" value="1"/>
</dbReference>
<keyword evidence="7" id="KW-0597">Phosphoprotein</keyword>
<keyword evidence="9 20" id="KW-0479">Metal-binding</keyword>
<feature type="transmembrane region" description="Helical" evidence="20">
    <location>
        <begin position="170"/>
        <end position="188"/>
    </location>
</feature>
<keyword evidence="5" id="KW-0813">Transport</keyword>
<feature type="transmembrane region" description="Helical" evidence="20">
    <location>
        <begin position="350"/>
        <end position="373"/>
    </location>
</feature>
<dbReference type="InterPro" id="IPR001757">
    <property type="entry name" value="P_typ_ATPase"/>
</dbReference>
<feature type="transmembrane region" description="Helical" evidence="20">
    <location>
        <begin position="103"/>
        <end position="128"/>
    </location>
</feature>
<keyword evidence="11" id="KW-0187">Copper transport</keyword>
<evidence type="ECO:0000259" key="21">
    <source>
        <dbReference type="PROSITE" id="PS50846"/>
    </source>
</evidence>
<dbReference type="SUPFAM" id="SSF56784">
    <property type="entry name" value="HAD-like"/>
    <property type="match status" value="1"/>
</dbReference>
<evidence type="ECO:0000256" key="16">
    <source>
        <dbReference type="ARBA" id="ARBA00023065"/>
    </source>
</evidence>
<evidence type="ECO:0000313" key="22">
    <source>
        <dbReference type="EMBL" id="MBT1444980.1"/>
    </source>
</evidence>
<dbReference type="NCBIfam" id="TIGR01494">
    <property type="entry name" value="ATPase_P-type"/>
    <property type="match status" value="2"/>
</dbReference>
<evidence type="ECO:0000256" key="7">
    <source>
        <dbReference type="ARBA" id="ARBA00022553"/>
    </source>
</evidence>
<dbReference type="InterPro" id="IPR036163">
    <property type="entry name" value="HMA_dom_sf"/>
</dbReference>
<comment type="caution">
    <text evidence="22">The sequence shown here is derived from an EMBL/GenBank/DDBJ whole genome shotgun (WGS) entry which is preliminary data.</text>
</comment>
<evidence type="ECO:0000256" key="2">
    <source>
        <dbReference type="ARBA" id="ARBA00006024"/>
    </source>
</evidence>
<keyword evidence="13" id="KW-1278">Translocase</keyword>
<protein>
    <recommendedName>
        <fullName evidence="4">Copper-exporting P-type ATPase</fullName>
        <ecNumber evidence="3">7.2.2.8</ecNumber>
    </recommendedName>
    <alternativeName>
        <fullName evidence="18">Copper-exporting P-type ATPase A</fullName>
    </alternativeName>
    <alternativeName>
        <fullName evidence="19">Cu(+)-exporting ATPase</fullName>
    </alternativeName>
</protein>
<dbReference type="InterPro" id="IPR023298">
    <property type="entry name" value="ATPase_P-typ_TM_dom_sf"/>
</dbReference>
<dbReference type="PRINTS" id="PR00119">
    <property type="entry name" value="CATATPASE"/>
</dbReference>
<dbReference type="SFLD" id="SFLDG00002">
    <property type="entry name" value="C1.7:_P-type_atpase_like"/>
    <property type="match status" value="1"/>
</dbReference>
<keyword evidence="6 20" id="KW-1003">Cell membrane</keyword>
<dbReference type="SUPFAM" id="SSF55008">
    <property type="entry name" value="HMA, heavy metal-associated domain"/>
    <property type="match status" value="1"/>
</dbReference>
<evidence type="ECO:0000256" key="13">
    <source>
        <dbReference type="ARBA" id="ARBA00022967"/>
    </source>
</evidence>
<keyword evidence="10 20" id="KW-0547">Nucleotide-binding</keyword>
<dbReference type="SUPFAM" id="SSF81665">
    <property type="entry name" value="Calcium ATPase, transmembrane domain M"/>
    <property type="match status" value="1"/>
</dbReference>
<evidence type="ECO:0000256" key="8">
    <source>
        <dbReference type="ARBA" id="ARBA00022692"/>
    </source>
</evidence>
<feature type="transmembrane region" description="Helical" evidence="20">
    <location>
        <begin position="140"/>
        <end position="158"/>
    </location>
</feature>
<dbReference type="PRINTS" id="PR00943">
    <property type="entry name" value="CUATPASE"/>
</dbReference>
<dbReference type="Pfam" id="PF00702">
    <property type="entry name" value="Hydrolase"/>
    <property type="match status" value="1"/>
</dbReference>
<keyword evidence="16" id="KW-0406">Ion transport</keyword>
<evidence type="ECO:0000256" key="15">
    <source>
        <dbReference type="ARBA" id="ARBA00023008"/>
    </source>
</evidence>
<dbReference type="InterPro" id="IPR018303">
    <property type="entry name" value="ATPase_P-typ_P_site"/>
</dbReference>
<dbReference type="NCBIfam" id="TIGR01511">
    <property type="entry name" value="ATPase-IB1_Cu"/>
    <property type="match status" value="1"/>
</dbReference>
<dbReference type="PANTHER" id="PTHR43520">
    <property type="entry name" value="ATP7, ISOFORM B"/>
    <property type="match status" value="1"/>
</dbReference>
<evidence type="ECO:0000256" key="10">
    <source>
        <dbReference type="ARBA" id="ARBA00022741"/>
    </source>
</evidence>
<feature type="domain" description="HMA" evidence="21">
    <location>
        <begin position="1"/>
        <end position="52"/>
    </location>
</feature>
<dbReference type="InterPro" id="IPR036412">
    <property type="entry name" value="HAD-like_sf"/>
</dbReference>
<evidence type="ECO:0000256" key="4">
    <source>
        <dbReference type="ARBA" id="ARBA00015102"/>
    </source>
</evidence>
<keyword evidence="17 20" id="KW-0472">Membrane</keyword>
<evidence type="ECO:0000256" key="12">
    <source>
        <dbReference type="ARBA" id="ARBA00022840"/>
    </source>
</evidence>
<dbReference type="InterPro" id="IPR006121">
    <property type="entry name" value="HMA_dom"/>
</dbReference>
<dbReference type="Gene3D" id="3.40.50.1000">
    <property type="entry name" value="HAD superfamily/HAD-like"/>
    <property type="match status" value="1"/>
</dbReference>
<feature type="transmembrane region" description="Helical" evidence="20">
    <location>
        <begin position="693"/>
        <end position="711"/>
    </location>
</feature>
<comment type="similarity">
    <text evidence="2 20">Belongs to the cation transport ATPase (P-type) (TC 3.A.3) family. Type IB subfamily.</text>
</comment>
<evidence type="ECO:0000256" key="11">
    <source>
        <dbReference type="ARBA" id="ARBA00022796"/>
    </source>
</evidence>
<dbReference type="InterPro" id="IPR059000">
    <property type="entry name" value="ATPase_P-type_domA"/>
</dbReference>
<feature type="transmembrane region" description="Helical" evidence="20">
    <location>
        <begin position="72"/>
        <end position="91"/>
    </location>
</feature>
<feature type="transmembrane region" description="Helical" evidence="20">
    <location>
        <begin position="668"/>
        <end position="687"/>
    </location>
</feature>
<feature type="transmembrane region" description="Helical" evidence="20">
    <location>
        <begin position="321"/>
        <end position="344"/>
    </location>
</feature>
<accession>A0ABS5V554</accession>
<dbReference type="PANTHER" id="PTHR43520:SF6">
    <property type="entry name" value="COPPER-EXPORTING P-TYPE ATPASE"/>
    <property type="match status" value="1"/>
</dbReference>
<evidence type="ECO:0000256" key="19">
    <source>
        <dbReference type="ARBA" id="ARBA00033239"/>
    </source>
</evidence>
<dbReference type="InterPro" id="IPR008250">
    <property type="entry name" value="ATPase_P-typ_transduc_dom_A_sf"/>
</dbReference>
<dbReference type="InterPro" id="IPR023214">
    <property type="entry name" value="HAD_sf"/>
</dbReference>
<evidence type="ECO:0000256" key="20">
    <source>
        <dbReference type="RuleBase" id="RU362081"/>
    </source>
</evidence>
<dbReference type="PROSITE" id="PS00154">
    <property type="entry name" value="ATPASE_E1_E2"/>
    <property type="match status" value="1"/>
</dbReference>
<evidence type="ECO:0000256" key="14">
    <source>
        <dbReference type="ARBA" id="ARBA00022989"/>
    </source>
</evidence>
<evidence type="ECO:0000256" key="1">
    <source>
        <dbReference type="ARBA" id="ARBA00004651"/>
    </source>
</evidence>
<evidence type="ECO:0000256" key="3">
    <source>
        <dbReference type="ARBA" id="ARBA00012517"/>
    </source>
</evidence>
<dbReference type="PROSITE" id="PS01229">
    <property type="entry name" value="COF_2"/>
    <property type="match status" value="1"/>
</dbReference>
<dbReference type="Pfam" id="PF00122">
    <property type="entry name" value="E1-E2_ATPase"/>
    <property type="match status" value="1"/>
</dbReference>
<keyword evidence="15" id="KW-0186">Copper</keyword>
<evidence type="ECO:0000256" key="5">
    <source>
        <dbReference type="ARBA" id="ARBA00022448"/>
    </source>
</evidence>
<sequence length="724" mass="75637">MSCASCVAKIEGAIRAVGGEGRVDLSRKQVRVKGLSVDATLAALSSVGYPGELISSTSKPAGDDHQHFRKRLWQAAVGLGLGIPLMMWGLFGGEMMVNDTTRHGWAVVGALSGLVMLFTGGHFYLGFWRSLKARSATMDTLIALGTGTAWLYSMALVLLPEAFPEGSRHVYFEAGVMILGLINLGHALEARARGKTSEALDKLLGLKTDEALRVEEGTERWVKVDEIELNDRIRVRPGDRIALDGKVIEGESLIDESMLSGEPLPVAKATGESVFAGTVNGNGSLVIEVTAVADDSRLSKIIALVEEAQSSKLPIGRLTDAISAVFVPVVVAIAIIAALVWYFAGPAPALAHAMVVLTTVLIIACPCALGLATPMSIMVGVGRAASMGILVKNGEALERASKITTVVLDKTGTLTLGKPSVRKTHWLNGDEAAARLATASLERQSSHPLSAALAALSDAPSLAVSEFQNLPGEGLVGRVSGKDGSHEWHIGNPRLMARLGLAQELKALEAELDALAIEALTPVLVAKDRTLVAILGVGDPLRADAKAAMTRLKAQGKRLVLLSGDNQHTAEAVGRALGIDEVIAGVMPDEKHQHIARLKASGEVVAMVGDGINDAPALAEADVGIAMGTGTDVAIESASLTLLSPRLESLADAFALSNATLGNIRQNLFGAFIYNVLGIPVAAGVLYPAFGLLLSPVLAGAAMAASSLTVVTNANRLKTLKFED</sequence>
<comment type="subcellular location">
    <subcellularLocation>
        <location evidence="1">Cell membrane</location>
        <topology evidence="1">Multi-pass membrane protein</topology>
    </subcellularLocation>
</comment>
<keyword evidence="8 20" id="KW-0812">Transmembrane</keyword>
<dbReference type="SFLD" id="SFLDS00003">
    <property type="entry name" value="Haloacid_Dehalogenase"/>
    <property type="match status" value="1"/>
</dbReference>
<proteinExistence type="inferred from homology"/>
<dbReference type="CDD" id="cd02094">
    <property type="entry name" value="P-type_ATPase_Cu-like"/>
    <property type="match status" value="1"/>
</dbReference>
<organism evidence="22 23">
    <name type="scientific">Shewanella jiangmenensis</name>
    <dbReference type="NCBI Taxonomy" id="2837387"/>
    <lineage>
        <taxon>Bacteria</taxon>
        <taxon>Pseudomonadati</taxon>
        <taxon>Pseudomonadota</taxon>
        <taxon>Gammaproteobacteria</taxon>
        <taxon>Alteromonadales</taxon>
        <taxon>Shewanellaceae</taxon>
        <taxon>Shewanella</taxon>
    </lineage>
</organism>
<evidence type="ECO:0000256" key="17">
    <source>
        <dbReference type="ARBA" id="ARBA00023136"/>
    </source>
</evidence>
<reference evidence="22 23" key="1">
    <citation type="submission" date="2021-05" db="EMBL/GenBank/DDBJ databases">
        <title>Shewanella sp. JM162201.</title>
        <authorList>
            <person name="Xu S."/>
            <person name="Li A."/>
        </authorList>
    </citation>
    <scope>NUCLEOTIDE SEQUENCE [LARGE SCALE GENOMIC DNA]</scope>
    <source>
        <strain evidence="22 23">JM162201</strain>
    </source>
</reference>
<dbReference type="EMBL" id="JAHEPS010000003">
    <property type="protein sequence ID" value="MBT1444980.1"/>
    <property type="molecule type" value="Genomic_DNA"/>
</dbReference>
<evidence type="ECO:0000256" key="9">
    <source>
        <dbReference type="ARBA" id="ARBA00022723"/>
    </source>
</evidence>
<gene>
    <name evidence="22" type="ORF">KJI95_10635</name>
</gene>
<keyword evidence="14 20" id="KW-1133">Transmembrane helix</keyword>
<dbReference type="PROSITE" id="PS50846">
    <property type="entry name" value="HMA_2"/>
    <property type="match status" value="1"/>
</dbReference>
<dbReference type="InterPro" id="IPR023299">
    <property type="entry name" value="ATPase_P-typ_cyto_dom_N"/>
</dbReference>